<evidence type="ECO:0000313" key="1">
    <source>
        <dbReference type="EMBL" id="RPD40719.1"/>
    </source>
</evidence>
<dbReference type="OrthoDB" id="883590at2"/>
<comment type="caution">
    <text evidence="1">The sequence shown here is derived from an EMBL/GenBank/DDBJ whole genome shotgun (WGS) entry which is preliminary data.</text>
</comment>
<proteinExistence type="predicted"/>
<reference evidence="2" key="1">
    <citation type="submission" date="2018-11" db="EMBL/GenBank/DDBJ databases">
        <title>Chitinophaga lutea sp.nov., isolate from arsenic contaminated soil.</title>
        <authorList>
            <person name="Zong Y."/>
        </authorList>
    </citation>
    <scope>NUCLEOTIDE SEQUENCE [LARGE SCALE GENOMIC DNA]</scope>
    <source>
        <strain evidence="2">YLT18</strain>
    </source>
</reference>
<evidence type="ECO:0000313" key="2">
    <source>
        <dbReference type="Proteomes" id="UP000279089"/>
    </source>
</evidence>
<sequence length="138" mass="15717">MKTITLYRPTGLQELILIAASGFKAFPPRLSWQPIFYPVLNQQYAEQIAFEWNTKDQGSGYCGIVTCFVIPEALFQKYEVQNVGGEIHNELWVPAEELEAFNRAIQGRIEIVKTFLGEEYMAPEDEVLAKMIADLAQQ</sequence>
<protein>
    <submittedName>
        <fullName evidence="1">ADP-ribosylation/crystallin J1</fullName>
    </submittedName>
</protein>
<dbReference type="EMBL" id="RMBX01000006">
    <property type="protein sequence ID" value="RPD40719.1"/>
    <property type="molecule type" value="Genomic_DNA"/>
</dbReference>
<accession>A0A3N4MM84</accession>
<dbReference type="AlphaFoldDB" id="A0A3N4MM84"/>
<dbReference type="RefSeq" id="WP_120516970.1">
    <property type="nucleotide sequence ID" value="NZ_QXZY01000007.1"/>
</dbReference>
<dbReference type="Proteomes" id="UP000279089">
    <property type="component" value="Unassembled WGS sequence"/>
</dbReference>
<keyword evidence="2" id="KW-1185">Reference proteome</keyword>
<name>A0A3N4MM84_9BACT</name>
<organism evidence="1 2">
    <name type="scientific">Chitinophaga barathri</name>
    <dbReference type="NCBI Taxonomy" id="1647451"/>
    <lineage>
        <taxon>Bacteria</taxon>
        <taxon>Pseudomonadati</taxon>
        <taxon>Bacteroidota</taxon>
        <taxon>Chitinophagia</taxon>
        <taxon>Chitinophagales</taxon>
        <taxon>Chitinophagaceae</taxon>
        <taxon>Chitinophaga</taxon>
    </lineage>
</organism>
<gene>
    <name evidence="1" type="ORF">EG028_11840</name>
</gene>